<accession>A0A9W7E4G5</accession>
<dbReference type="Pfam" id="PF07209">
    <property type="entry name" value="DUF1415"/>
    <property type="match status" value="1"/>
</dbReference>
<gene>
    <name evidence="1" type="ORF">TrST_g14160</name>
</gene>
<dbReference type="AlphaFoldDB" id="A0A9W7E4G5"/>
<keyword evidence="2" id="KW-1185">Reference proteome</keyword>
<name>A0A9W7E4G5_9STRA</name>
<evidence type="ECO:0000313" key="2">
    <source>
        <dbReference type="Proteomes" id="UP001165085"/>
    </source>
</evidence>
<reference evidence="2" key="1">
    <citation type="journal article" date="2023" name="Commun. Biol.">
        <title>Genome analysis of Parmales, the sister group of diatoms, reveals the evolutionary specialization of diatoms from phago-mixotrophs to photoautotrophs.</title>
        <authorList>
            <person name="Ban H."/>
            <person name="Sato S."/>
            <person name="Yoshikawa S."/>
            <person name="Yamada K."/>
            <person name="Nakamura Y."/>
            <person name="Ichinomiya M."/>
            <person name="Sato N."/>
            <person name="Blanc-Mathieu R."/>
            <person name="Endo H."/>
            <person name="Kuwata A."/>
            <person name="Ogata H."/>
        </authorList>
    </citation>
    <scope>NUCLEOTIDE SEQUENCE [LARGE SCALE GENOMIC DNA]</scope>
    <source>
        <strain evidence="2">NIES 3701</strain>
    </source>
</reference>
<protein>
    <submittedName>
        <fullName evidence="1">Uncharacterized protein</fullName>
    </submittedName>
</protein>
<comment type="caution">
    <text evidence="1">The sequence shown here is derived from an EMBL/GenBank/DDBJ whole genome shotgun (WGS) entry which is preliminary data.</text>
</comment>
<evidence type="ECO:0000313" key="1">
    <source>
        <dbReference type="EMBL" id="GMH62023.1"/>
    </source>
</evidence>
<proteinExistence type="predicted"/>
<organism evidence="1 2">
    <name type="scientific">Triparma strigata</name>
    <dbReference type="NCBI Taxonomy" id="1606541"/>
    <lineage>
        <taxon>Eukaryota</taxon>
        <taxon>Sar</taxon>
        <taxon>Stramenopiles</taxon>
        <taxon>Ochrophyta</taxon>
        <taxon>Bolidophyceae</taxon>
        <taxon>Parmales</taxon>
        <taxon>Triparmaceae</taxon>
        <taxon>Triparma</taxon>
    </lineage>
</organism>
<sequence length="244" mass="27114">MLSTQAPRVSTCCLRLQPFTSCTETASKRTLAWVKTLVIGKNLCPFAAAPLNAGSLRIKVSAAETDSSALDEIESEIDLLFPAATLSTLPTQSTSSSSTNTTTTTTPTTTLIVFPNHKKLVESHPHQVKLGYDILARISQNNNNKSSSSLQIVNFHPRGQHSLYAPPDEISLETDDPYNFVTRSPYPTVHLLRTVDLVDASKFMSNDTEKIPLRNMERLRKDGRDQLLQEWNEISQQQDKNKIT</sequence>
<dbReference type="OrthoDB" id="206615at2759"/>
<dbReference type="Proteomes" id="UP001165085">
    <property type="component" value="Unassembled WGS sequence"/>
</dbReference>
<dbReference type="EMBL" id="BRXY01000075">
    <property type="protein sequence ID" value="GMH62023.1"/>
    <property type="molecule type" value="Genomic_DNA"/>
</dbReference>
<dbReference type="InterPro" id="IPR009858">
    <property type="entry name" value="DUF1415"/>
</dbReference>